<keyword evidence="2" id="KW-0472">Membrane</keyword>
<keyword evidence="2" id="KW-1133">Transmembrane helix</keyword>
<feature type="compositionally biased region" description="Low complexity" evidence="1">
    <location>
        <begin position="529"/>
        <end position="550"/>
    </location>
</feature>
<feature type="compositionally biased region" description="Acidic residues" evidence="1">
    <location>
        <begin position="719"/>
        <end position="728"/>
    </location>
</feature>
<dbReference type="AlphaFoldDB" id="A0AAD7DS52"/>
<feature type="region of interest" description="Disordered" evidence="1">
    <location>
        <begin position="441"/>
        <end position="467"/>
    </location>
</feature>
<name>A0AAD7DS52_MYCRO</name>
<reference evidence="3" key="1">
    <citation type="submission" date="2023-03" db="EMBL/GenBank/DDBJ databases">
        <title>Massive genome expansion in bonnet fungi (Mycena s.s.) driven by repeated elements and novel gene families across ecological guilds.</title>
        <authorList>
            <consortium name="Lawrence Berkeley National Laboratory"/>
            <person name="Harder C.B."/>
            <person name="Miyauchi S."/>
            <person name="Viragh M."/>
            <person name="Kuo A."/>
            <person name="Thoen E."/>
            <person name="Andreopoulos B."/>
            <person name="Lu D."/>
            <person name="Skrede I."/>
            <person name="Drula E."/>
            <person name="Henrissat B."/>
            <person name="Morin E."/>
            <person name="Kohler A."/>
            <person name="Barry K."/>
            <person name="LaButti K."/>
            <person name="Morin E."/>
            <person name="Salamov A."/>
            <person name="Lipzen A."/>
            <person name="Mereny Z."/>
            <person name="Hegedus B."/>
            <person name="Baldrian P."/>
            <person name="Stursova M."/>
            <person name="Weitz H."/>
            <person name="Taylor A."/>
            <person name="Grigoriev I.V."/>
            <person name="Nagy L.G."/>
            <person name="Martin F."/>
            <person name="Kauserud H."/>
        </authorList>
    </citation>
    <scope>NUCLEOTIDE SEQUENCE</scope>
    <source>
        <strain evidence="3">CBHHK067</strain>
    </source>
</reference>
<sequence length="816" mass="86779">MESDKQRGSCLRLLRSQAFARIVPALFRLPSFRVSQSSLSVAALDGQETHYLLLNWKMDAQARLRWLRRTRGSRFRPSLQFFPIFRQGERARLYEPLNFGDSVHKGHGSGSGHFENPLARWHQDGQVIGASANRRTRFLRTSARGLKPILRNPKTIPRPPKTQTCQKMRERYARSERLRLRVPTPQLDIGDVTPGEPVIVQNESDPFYAAGPQEVEPQNDAPQQVQSVAPATPSPLRIAVGSPSPSTRIAESSRISLSSASVRSVESASRSRSLAIASSSAAAFSSSPAASLITSSASASSSVPSSTSASSSSSESTLPASSSSTTSSTSVSASATSAAAAHSYTMSQGAPFYAAIALGALIAIALVATIVACIIRVRARRRAADAATIGWDPVVLEDGKASTSTDPDFSLAGDRDVGEPKRSDSFVSVDRRASLYQPDRAFNAGYPQHPNPFDEPPPPPHPNPFEERAHYASYQQHVPPPPLAESAAYPLPPMAMLPDPYPTDRGSGPYPTARPLPAYLAARDPHRLSIGTSAPSSRASSRSGSVRSHLPSASTLVIANGAGYSSSASSRASTALGMNGQPQPQHQYGGQQPHAFGAPQHAQSVQEFGTPREKEARPRFMSLGDGQGLAVPWQRERTPGWAALPDAHDAGQGQGQGQQPEGWTQTLRASVLGAFAAVTGAPPAPPARADSDDGLTRKPSMGRARREREAGWRRFAAADEGDEGDGESVSDGSDVGGGERGAYYLAPPPTALWLSHAGTGMSSMRSDTETVRTEHSRVPLIGRPRPASRASSVYSTGSAVPGYGPEFGYTSHSRGA</sequence>
<protein>
    <submittedName>
        <fullName evidence="3">Uncharacterized protein</fullName>
    </submittedName>
</protein>
<feature type="region of interest" description="Disordered" evidence="1">
    <location>
        <begin position="299"/>
        <end position="331"/>
    </location>
</feature>
<gene>
    <name evidence="3" type="ORF">B0H17DRAFT_1130652</name>
</gene>
<feature type="compositionally biased region" description="Low complexity" evidence="1">
    <location>
        <begin position="564"/>
        <end position="594"/>
    </location>
</feature>
<feature type="region of interest" description="Disordered" evidence="1">
    <location>
        <begin position="564"/>
        <end position="611"/>
    </location>
</feature>
<evidence type="ECO:0000313" key="3">
    <source>
        <dbReference type="EMBL" id="KAJ7697004.1"/>
    </source>
</evidence>
<feature type="region of interest" description="Disordered" evidence="1">
    <location>
        <begin position="398"/>
        <end position="426"/>
    </location>
</feature>
<feature type="transmembrane region" description="Helical" evidence="2">
    <location>
        <begin position="352"/>
        <end position="375"/>
    </location>
</feature>
<evidence type="ECO:0000313" key="4">
    <source>
        <dbReference type="Proteomes" id="UP001221757"/>
    </source>
</evidence>
<feature type="compositionally biased region" description="Low complexity" evidence="1">
    <location>
        <begin position="248"/>
        <end position="262"/>
    </location>
</feature>
<feature type="region of interest" description="Disordered" evidence="1">
    <location>
        <begin position="208"/>
        <end position="262"/>
    </location>
</feature>
<feature type="region of interest" description="Disordered" evidence="1">
    <location>
        <begin position="528"/>
        <end position="550"/>
    </location>
</feature>
<evidence type="ECO:0000256" key="1">
    <source>
        <dbReference type="SAM" id="MobiDB-lite"/>
    </source>
</evidence>
<accession>A0AAD7DS52</accession>
<keyword evidence="4" id="KW-1185">Reference proteome</keyword>
<dbReference type="Proteomes" id="UP001221757">
    <property type="component" value="Unassembled WGS sequence"/>
</dbReference>
<feature type="compositionally biased region" description="Pro residues" evidence="1">
    <location>
        <begin position="449"/>
        <end position="463"/>
    </location>
</feature>
<feature type="region of interest" description="Disordered" evidence="1">
    <location>
        <begin position="678"/>
        <end position="736"/>
    </location>
</feature>
<organism evidence="3 4">
    <name type="scientific">Mycena rosella</name>
    <name type="common">Pink bonnet</name>
    <name type="synonym">Agaricus rosellus</name>
    <dbReference type="NCBI Taxonomy" id="1033263"/>
    <lineage>
        <taxon>Eukaryota</taxon>
        <taxon>Fungi</taxon>
        <taxon>Dikarya</taxon>
        <taxon>Basidiomycota</taxon>
        <taxon>Agaricomycotina</taxon>
        <taxon>Agaricomycetes</taxon>
        <taxon>Agaricomycetidae</taxon>
        <taxon>Agaricales</taxon>
        <taxon>Marasmiineae</taxon>
        <taxon>Mycenaceae</taxon>
        <taxon>Mycena</taxon>
    </lineage>
</organism>
<evidence type="ECO:0000256" key="2">
    <source>
        <dbReference type="SAM" id="Phobius"/>
    </source>
</evidence>
<feature type="compositionally biased region" description="Basic and acidic residues" evidence="1">
    <location>
        <begin position="413"/>
        <end position="426"/>
    </location>
</feature>
<keyword evidence="2" id="KW-0812">Transmembrane</keyword>
<dbReference type="EMBL" id="JARKIE010000032">
    <property type="protein sequence ID" value="KAJ7697004.1"/>
    <property type="molecule type" value="Genomic_DNA"/>
</dbReference>
<feature type="region of interest" description="Disordered" evidence="1">
    <location>
        <begin position="642"/>
        <end position="662"/>
    </location>
</feature>
<feature type="compositionally biased region" description="Polar residues" evidence="1">
    <location>
        <begin position="220"/>
        <end position="229"/>
    </location>
</feature>
<comment type="caution">
    <text evidence="3">The sequence shown here is derived from an EMBL/GenBank/DDBJ whole genome shotgun (WGS) entry which is preliminary data.</text>
</comment>
<proteinExistence type="predicted"/>